<name>A0A2N6NMV7_BEABA</name>
<evidence type="ECO:0000313" key="1">
    <source>
        <dbReference type="EMBL" id="PMB68566.1"/>
    </source>
</evidence>
<sequence>MVTQGKATLRFRAASGKKNWHGLPVGRRIGMVCQWEEELAWSATVYNGEFTLDEANMER</sequence>
<dbReference type="Proteomes" id="UP000235728">
    <property type="component" value="Unassembled WGS sequence"/>
</dbReference>
<dbReference type="EMBL" id="MRVG01000005">
    <property type="protein sequence ID" value="PMB68566.1"/>
    <property type="molecule type" value="Genomic_DNA"/>
</dbReference>
<accession>A0A2N6NMV7</accession>
<organism evidence="1 2">
    <name type="scientific">Beauveria bassiana</name>
    <name type="common">White muscardine disease fungus</name>
    <name type="synonym">Tritirachium shiotae</name>
    <dbReference type="NCBI Taxonomy" id="176275"/>
    <lineage>
        <taxon>Eukaryota</taxon>
        <taxon>Fungi</taxon>
        <taxon>Dikarya</taxon>
        <taxon>Ascomycota</taxon>
        <taxon>Pezizomycotina</taxon>
        <taxon>Sordariomycetes</taxon>
        <taxon>Hypocreomycetidae</taxon>
        <taxon>Hypocreales</taxon>
        <taxon>Cordycipitaceae</taxon>
        <taxon>Beauveria</taxon>
    </lineage>
</organism>
<evidence type="ECO:0000313" key="2">
    <source>
        <dbReference type="Proteomes" id="UP000235728"/>
    </source>
</evidence>
<protein>
    <submittedName>
        <fullName evidence="1">Uncharacterized protein</fullName>
    </submittedName>
</protein>
<comment type="caution">
    <text evidence="1">The sequence shown here is derived from an EMBL/GenBank/DDBJ whole genome shotgun (WGS) entry which is preliminary data.</text>
</comment>
<gene>
    <name evidence="1" type="ORF">BM221_005146</name>
</gene>
<dbReference type="AlphaFoldDB" id="A0A2N6NMV7"/>
<reference evidence="1 2" key="1">
    <citation type="journal article" date="2016" name="Appl. Microbiol. Biotechnol.">
        <title>Characterization of T-DNA insertion mutants with decreased virulence in the entomopathogenic fungus Beauveria bassiana JEF-007.</title>
        <authorList>
            <person name="Kim S."/>
            <person name="Lee S.J."/>
            <person name="Nai Y.S."/>
            <person name="Yu J.S."/>
            <person name="Lee M.R."/>
            <person name="Yang Y.T."/>
            <person name="Kim J.S."/>
        </authorList>
    </citation>
    <scope>NUCLEOTIDE SEQUENCE [LARGE SCALE GENOMIC DNA]</scope>
    <source>
        <strain evidence="1 2">JEF-007</strain>
    </source>
</reference>
<proteinExistence type="predicted"/>